<name>A0A6G5A3D1_RHIMP</name>
<feature type="signal peptide" evidence="1">
    <location>
        <begin position="1"/>
        <end position="24"/>
    </location>
</feature>
<sequence length="90" mass="10286">MSPVNTAVLLILVVTLTMINSASSSPYGGNYGRCRRLGRPCRGPRDWITCGPTCVCEQILQPYYGYYENPYRWSRWSCGNPPAWELAYRM</sequence>
<reference evidence="2" key="1">
    <citation type="submission" date="2020-03" db="EMBL/GenBank/DDBJ databases">
        <title>A transcriptome and proteome of the tick Rhipicephalus microplus shaped by the genetic composition of its hosts and developmental stage.</title>
        <authorList>
            <person name="Garcia G.R."/>
            <person name="Ribeiro J.M.C."/>
            <person name="Maruyama S.R."/>
            <person name="Gardinasse L.G."/>
            <person name="Nelson K."/>
            <person name="Ferreira B.R."/>
            <person name="Andrade T.G."/>
            <person name="Santos I.K.F.M."/>
        </authorList>
    </citation>
    <scope>NUCLEOTIDE SEQUENCE</scope>
    <source>
        <strain evidence="2">NSGR</strain>
        <tissue evidence="2">Salivary glands</tissue>
    </source>
</reference>
<proteinExistence type="predicted"/>
<evidence type="ECO:0000256" key="1">
    <source>
        <dbReference type="SAM" id="SignalP"/>
    </source>
</evidence>
<evidence type="ECO:0000313" key="2">
    <source>
        <dbReference type="EMBL" id="NIE45474.1"/>
    </source>
</evidence>
<protein>
    <submittedName>
        <fullName evidence="2">Putative defensin</fullName>
    </submittedName>
</protein>
<accession>A0A6G5A3D1</accession>
<feature type="chain" id="PRO_5026022355" evidence="1">
    <location>
        <begin position="25"/>
        <end position="90"/>
    </location>
</feature>
<dbReference type="EMBL" id="GIKN01003201">
    <property type="protein sequence ID" value="NIE45474.1"/>
    <property type="molecule type" value="Transcribed_RNA"/>
</dbReference>
<keyword evidence="1" id="KW-0732">Signal</keyword>
<dbReference type="AlphaFoldDB" id="A0A6G5A3D1"/>
<organism evidence="2">
    <name type="scientific">Rhipicephalus microplus</name>
    <name type="common">Cattle tick</name>
    <name type="synonym">Boophilus microplus</name>
    <dbReference type="NCBI Taxonomy" id="6941"/>
    <lineage>
        <taxon>Eukaryota</taxon>
        <taxon>Metazoa</taxon>
        <taxon>Ecdysozoa</taxon>
        <taxon>Arthropoda</taxon>
        <taxon>Chelicerata</taxon>
        <taxon>Arachnida</taxon>
        <taxon>Acari</taxon>
        <taxon>Parasitiformes</taxon>
        <taxon>Ixodida</taxon>
        <taxon>Ixodoidea</taxon>
        <taxon>Ixodidae</taxon>
        <taxon>Rhipicephalinae</taxon>
        <taxon>Rhipicephalus</taxon>
        <taxon>Boophilus</taxon>
    </lineage>
</organism>